<dbReference type="EMBL" id="LGRX02009321">
    <property type="protein sequence ID" value="KAK3271856.1"/>
    <property type="molecule type" value="Genomic_DNA"/>
</dbReference>
<protein>
    <submittedName>
        <fullName evidence="3">Uncharacterized protein</fullName>
    </submittedName>
</protein>
<feature type="transmembrane region" description="Helical" evidence="2">
    <location>
        <begin position="95"/>
        <end position="114"/>
    </location>
</feature>
<sequence>MATSAVRVAAALRNGQDDELTDEALGEFEDIMRSGVSSGTEEEPTAAIQKDDRQRNGVSTDNEQANKQEEQVWNAEVISTLAAEYRARAEIRRSYGRLFAYLLFVIVYISIVSLQSNPEESYHTLESVKETLLPVDQNSGEYSKFFESNEDIKDWLLAKVGNFWVAPSCGDGDCDFPLEFQAWGYHGCKPDCDARESSTIKINLVAYSYLSNDADVQLENISWNICTITTYDGNVLCQYSEEQTFDVSSYASAEVQMPDSDWNLRLSRRRLLARGQLFQHQRRLQQRPSDSKAESEWSEWLSSIQPYIQLAESEPVESAQTCLAHVQELLSAYPTTTEDCRSGMTEDCCMRYQRMAPSAAPDMEHWPRKQGCTWA</sequence>
<organism evidence="3 4">
    <name type="scientific">Cymbomonas tetramitiformis</name>
    <dbReference type="NCBI Taxonomy" id="36881"/>
    <lineage>
        <taxon>Eukaryota</taxon>
        <taxon>Viridiplantae</taxon>
        <taxon>Chlorophyta</taxon>
        <taxon>Pyramimonadophyceae</taxon>
        <taxon>Pyramimonadales</taxon>
        <taxon>Pyramimonadaceae</taxon>
        <taxon>Cymbomonas</taxon>
    </lineage>
</organism>
<gene>
    <name evidence="3" type="ORF">CYMTET_19824</name>
</gene>
<evidence type="ECO:0000256" key="1">
    <source>
        <dbReference type="SAM" id="MobiDB-lite"/>
    </source>
</evidence>
<dbReference type="AlphaFoldDB" id="A0AAE0G5B9"/>
<proteinExistence type="predicted"/>
<comment type="caution">
    <text evidence="3">The sequence shown here is derived from an EMBL/GenBank/DDBJ whole genome shotgun (WGS) entry which is preliminary data.</text>
</comment>
<reference evidence="3 4" key="1">
    <citation type="journal article" date="2015" name="Genome Biol. Evol.">
        <title>Comparative Genomics of a Bacterivorous Green Alga Reveals Evolutionary Causalities and Consequences of Phago-Mixotrophic Mode of Nutrition.</title>
        <authorList>
            <person name="Burns J.A."/>
            <person name="Paasch A."/>
            <person name="Narechania A."/>
            <person name="Kim E."/>
        </authorList>
    </citation>
    <scope>NUCLEOTIDE SEQUENCE [LARGE SCALE GENOMIC DNA]</scope>
    <source>
        <strain evidence="3 4">PLY_AMNH</strain>
    </source>
</reference>
<keyword evidence="2" id="KW-0812">Transmembrane</keyword>
<name>A0AAE0G5B9_9CHLO</name>
<dbReference type="Proteomes" id="UP001190700">
    <property type="component" value="Unassembled WGS sequence"/>
</dbReference>
<accession>A0AAE0G5B9</accession>
<keyword evidence="2" id="KW-1133">Transmembrane helix</keyword>
<keyword evidence="2" id="KW-0472">Membrane</keyword>
<evidence type="ECO:0000313" key="3">
    <source>
        <dbReference type="EMBL" id="KAK3271856.1"/>
    </source>
</evidence>
<keyword evidence="4" id="KW-1185">Reference proteome</keyword>
<evidence type="ECO:0000256" key="2">
    <source>
        <dbReference type="SAM" id="Phobius"/>
    </source>
</evidence>
<feature type="region of interest" description="Disordered" evidence="1">
    <location>
        <begin position="31"/>
        <end position="68"/>
    </location>
</feature>
<evidence type="ECO:0000313" key="4">
    <source>
        <dbReference type="Proteomes" id="UP001190700"/>
    </source>
</evidence>